<feature type="compositionally biased region" description="Basic residues" evidence="1">
    <location>
        <begin position="92"/>
        <end position="108"/>
    </location>
</feature>
<protein>
    <submittedName>
        <fullName evidence="2">Uncharacterized protein</fullName>
    </submittedName>
</protein>
<sequence length="185" mass="20933">MLKNREHLLWNLPERCLRIRGGHLNLLIILPYDVDGLTQLENSIKGSVLNNYFIERIYPAYYPPKTIQVDGIRQSALFDVSEETAGTSNTPKVRRYSSHKSRPKKVKFKGSGSHETSTSINISAPRALAMWFYLPALEWRFYTTYSMMSTLSAENAGWADVQKNFGARIVALLARPLGRPCLAGI</sequence>
<feature type="region of interest" description="Disordered" evidence="1">
    <location>
        <begin position="86"/>
        <end position="117"/>
    </location>
</feature>
<name>A0ABN7P184_TIMPD</name>
<organism evidence="2 3">
    <name type="scientific">Timema podura</name>
    <name type="common">Walking stick</name>
    <dbReference type="NCBI Taxonomy" id="61482"/>
    <lineage>
        <taxon>Eukaryota</taxon>
        <taxon>Metazoa</taxon>
        <taxon>Ecdysozoa</taxon>
        <taxon>Arthropoda</taxon>
        <taxon>Hexapoda</taxon>
        <taxon>Insecta</taxon>
        <taxon>Pterygota</taxon>
        <taxon>Neoptera</taxon>
        <taxon>Polyneoptera</taxon>
        <taxon>Phasmatodea</taxon>
        <taxon>Timematodea</taxon>
        <taxon>Timematoidea</taxon>
        <taxon>Timematidae</taxon>
        <taxon>Timema</taxon>
    </lineage>
</organism>
<keyword evidence="3" id="KW-1185">Reference proteome</keyword>
<dbReference type="EMBL" id="CAJPIN010008986">
    <property type="protein sequence ID" value="CAG2059224.1"/>
    <property type="molecule type" value="Genomic_DNA"/>
</dbReference>
<evidence type="ECO:0000313" key="3">
    <source>
        <dbReference type="Proteomes" id="UP001153148"/>
    </source>
</evidence>
<comment type="caution">
    <text evidence="2">The sequence shown here is derived from an EMBL/GenBank/DDBJ whole genome shotgun (WGS) entry which is preliminary data.</text>
</comment>
<gene>
    <name evidence="2" type="ORF">TPAB3V08_LOCUS6189</name>
</gene>
<evidence type="ECO:0000313" key="2">
    <source>
        <dbReference type="EMBL" id="CAG2059224.1"/>
    </source>
</evidence>
<evidence type="ECO:0000256" key="1">
    <source>
        <dbReference type="SAM" id="MobiDB-lite"/>
    </source>
</evidence>
<dbReference type="Proteomes" id="UP001153148">
    <property type="component" value="Unassembled WGS sequence"/>
</dbReference>
<accession>A0ABN7P184</accession>
<proteinExistence type="predicted"/>
<reference evidence="2" key="1">
    <citation type="submission" date="2021-03" db="EMBL/GenBank/DDBJ databases">
        <authorList>
            <person name="Tran Van P."/>
        </authorList>
    </citation>
    <scope>NUCLEOTIDE SEQUENCE</scope>
</reference>